<dbReference type="EMBL" id="JAMZMK010007331">
    <property type="protein sequence ID" value="KAI7745180.1"/>
    <property type="molecule type" value="Genomic_DNA"/>
</dbReference>
<evidence type="ECO:0000256" key="1">
    <source>
        <dbReference type="SAM" id="Coils"/>
    </source>
</evidence>
<comment type="caution">
    <text evidence="3">The sequence shown here is derived from an EMBL/GenBank/DDBJ whole genome shotgun (WGS) entry which is preliminary data.</text>
</comment>
<keyword evidence="2" id="KW-0812">Transmembrane</keyword>
<dbReference type="Proteomes" id="UP001206925">
    <property type="component" value="Unassembled WGS sequence"/>
</dbReference>
<proteinExistence type="predicted"/>
<protein>
    <submittedName>
        <fullName evidence="3">Uncharacterized protein</fullName>
    </submittedName>
</protein>
<keyword evidence="2" id="KW-0472">Membrane</keyword>
<accession>A0AAD5GJI6</accession>
<evidence type="ECO:0000313" key="4">
    <source>
        <dbReference type="Proteomes" id="UP001206925"/>
    </source>
</evidence>
<gene>
    <name evidence="3" type="ORF">M8C21_020356</name>
</gene>
<evidence type="ECO:0000313" key="3">
    <source>
        <dbReference type="EMBL" id="KAI7745180.1"/>
    </source>
</evidence>
<dbReference type="AlphaFoldDB" id="A0AAD5GJI6"/>
<feature type="coiled-coil region" evidence="1">
    <location>
        <begin position="31"/>
        <end position="88"/>
    </location>
</feature>
<evidence type="ECO:0000256" key="2">
    <source>
        <dbReference type="SAM" id="Phobius"/>
    </source>
</evidence>
<feature type="transmembrane region" description="Helical" evidence="2">
    <location>
        <begin position="6"/>
        <end position="27"/>
    </location>
</feature>
<keyword evidence="2" id="KW-1133">Transmembrane helix</keyword>
<organism evidence="3 4">
    <name type="scientific">Ambrosia artemisiifolia</name>
    <name type="common">Common ragweed</name>
    <dbReference type="NCBI Taxonomy" id="4212"/>
    <lineage>
        <taxon>Eukaryota</taxon>
        <taxon>Viridiplantae</taxon>
        <taxon>Streptophyta</taxon>
        <taxon>Embryophyta</taxon>
        <taxon>Tracheophyta</taxon>
        <taxon>Spermatophyta</taxon>
        <taxon>Magnoliopsida</taxon>
        <taxon>eudicotyledons</taxon>
        <taxon>Gunneridae</taxon>
        <taxon>Pentapetalae</taxon>
        <taxon>asterids</taxon>
        <taxon>campanulids</taxon>
        <taxon>Asterales</taxon>
        <taxon>Asteraceae</taxon>
        <taxon>Asteroideae</taxon>
        <taxon>Heliantheae alliance</taxon>
        <taxon>Heliantheae</taxon>
        <taxon>Ambrosia</taxon>
    </lineage>
</organism>
<keyword evidence="1" id="KW-0175">Coiled coil</keyword>
<sequence>MAISQSLVPAVLLFHILISYKFITVIAQSSRPNLMDQIREAELNILRLETEKRVEEITSEFDHLQYVLLTIKNDSSKANESVNRLEEEVYCFSIFFVIHLSSNKCKQPDVVLVRFDFFGPLQEETILSFTVWSPKHKILRIGSK</sequence>
<keyword evidence="4" id="KW-1185">Reference proteome</keyword>
<reference evidence="3" key="1">
    <citation type="submission" date="2022-06" db="EMBL/GenBank/DDBJ databases">
        <title>Uncovering the hologenomic basis of an extraordinary plant invasion.</title>
        <authorList>
            <person name="Bieker V.C."/>
            <person name="Martin M.D."/>
            <person name="Gilbert T."/>
            <person name="Hodgins K."/>
            <person name="Battlay P."/>
            <person name="Petersen B."/>
            <person name="Wilson J."/>
        </authorList>
    </citation>
    <scope>NUCLEOTIDE SEQUENCE</scope>
    <source>
        <strain evidence="3">AA19_3_7</strain>
        <tissue evidence="3">Leaf</tissue>
    </source>
</reference>
<name>A0AAD5GJI6_AMBAR</name>